<dbReference type="STRING" id="1191523.MROS_2566"/>
<evidence type="ECO:0000256" key="2">
    <source>
        <dbReference type="ARBA" id="ARBA00022741"/>
    </source>
</evidence>
<dbReference type="HOGENOM" id="CLU_011252_2_1_10"/>
<accession>I7A7D9</accession>
<proteinExistence type="inferred from homology"/>
<evidence type="ECO:0000256" key="1">
    <source>
        <dbReference type="ARBA" id="ARBA00022730"/>
    </source>
</evidence>
<name>I7A7D9_MELRP</name>
<keyword evidence="2 7" id="KW-0547">Nucleotide-binding</keyword>
<comment type="function">
    <text evidence="7">Endonuclease that is involved in the suppression of homologous recombination and thus may have a key role in the control of bacterial genetic diversity.</text>
</comment>
<dbReference type="FunFam" id="3.40.50.300:FF:000830">
    <property type="entry name" value="Endonuclease MutS2"/>
    <property type="match status" value="1"/>
</dbReference>
<dbReference type="SMART" id="SM00534">
    <property type="entry name" value="MUTSac"/>
    <property type="match status" value="1"/>
</dbReference>
<dbReference type="InterPro" id="IPR007696">
    <property type="entry name" value="DNA_mismatch_repair_MutS_core"/>
</dbReference>
<dbReference type="InterPro" id="IPR002625">
    <property type="entry name" value="Smr_dom"/>
</dbReference>
<keyword evidence="11" id="KW-1185">Reference proteome</keyword>
<evidence type="ECO:0000313" key="11">
    <source>
        <dbReference type="Proteomes" id="UP000009011"/>
    </source>
</evidence>
<keyword evidence="6 7" id="KW-0238">DNA-binding</keyword>
<organism evidence="10 11">
    <name type="scientific">Melioribacter roseus (strain DSM 23840 / JCM 17771 / VKM B-2668 / P3M-2)</name>
    <dbReference type="NCBI Taxonomy" id="1191523"/>
    <lineage>
        <taxon>Bacteria</taxon>
        <taxon>Pseudomonadati</taxon>
        <taxon>Ignavibacteriota</taxon>
        <taxon>Ignavibacteria</taxon>
        <taxon>Ignavibacteriales</taxon>
        <taxon>Melioribacteraceae</taxon>
        <taxon>Melioribacter</taxon>
    </lineage>
</organism>
<evidence type="ECO:0000256" key="3">
    <source>
        <dbReference type="ARBA" id="ARBA00022801"/>
    </source>
</evidence>
<evidence type="ECO:0000313" key="10">
    <source>
        <dbReference type="EMBL" id="AFN75796.1"/>
    </source>
</evidence>
<protein>
    <recommendedName>
        <fullName evidence="7">Endonuclease MutS2</fullName>
        <ecNumber evidence="7">3.1.-.-</ecNumber>
    </recommendedName>
    <alternativeName>
        <fullName evidence="7">Ribosome-associated protein quality control-upstream factor</fullName>
        <shortName evidence="7">RQC-upstream factor</shortName>
        <shortName evidence="7">RqcU</shortName>
        <ecNumber evidence="7">3.6.4.-</ecNumber>
    </alternativeName>
</protein>
<dbReference type="HAMAP" id="MF_00092">
    <property type="entry name" value="MutS2"/>
    <property type="match status" value="1"/>
</dbReference>
<dbReference type="Gene3D" id="3.30.1370.110">
    <property type="match status" value="1"/>
</dbReference>
<evidence type="ECO:0000259" key="9">
    <source>
        <dbReference type="PROSITE" id="PS50828"/>
    </source>
</evidence>
<dbReference type="AlphaFoldDB" id="I7A7D9"/>
<dbReference type="OrthoDB" id="9808166at2"/>
<dbReference type="RefSeq" id="WP_014857226.1">
    <property type="nucleotide sequence ID" value="NC_018178.1"/>
</dbReference>
<evidence type="ECO:0000256" key="7">
    <source>
        <dbReference type="HAMAP-Rule" id="MF_00092"/>
    </source>
</evidence>
<dbReference type="GO" id="GO:0005524">
    <property type="term" value="F:ATP binding"/>
    <property type="evidence" value="ECO:0007669"/>
    <property type="project" value="UniProtKB-UniRule"/>
</dbReference>
<gene>
    <name evidence="7" type="primary">mutS2</name>
    <name evidence="7" type="synonym">rqcU</name>
    <name evidence="10" type="ordered locus">MROS_2566</name>
</gene>
<dbReference type="InterPro" id="IPR000432">
    <property type="entry name" value="DNA_mismatch_repair_MutS_C"/>
</dbReference>
<dbReference type="GO" id="GO:0072344">
    <property type="term" value="P:rescue of stalled ribosome"/>
    <property type="evidence" value="ECO:0007669"/>
    <property type="project" value="UniProtKB-UniRule"/>
</dbReference>
<dbReference type="InterPro" id="IPR027417">
    <property type="entry name" value="P-loop_NTPase"/>
</dbReference>
<dbReference type="InterPro" id="IPR036063">
    <property type="entry name" value="Smr_dom_sf"/>
</dbReference>
<dbReference type="InterPro" id="IPR036187">
    <property type="entry name" value="DNA_mismatch_repair_MutS_sf"/>
</dbReference>
<feature type="coiled-coil region" evidence="8">
    <location>
        <begin position="525"/>
        <end position="609"/>
    </location>
</feature>
<keyword evidence="8" id="KW-0175">Coiled coil</keyword>
<keyword evidence="7" id="KW-0540">Nuclease</keyword>
<evidence type="ECO:0000256" key="5">
    <source>
        <dbReference type="ARBA" id="ARBA00022884"/>
    </source>
</evidence>
<dbReference type="Pfam" id="PF20297">
    <property type="entry name" value="MSSS"/>
    <property type="match status" value="1"/>
</dbReference>
<dbReference type="GO" id="GO:0045910">
    <property type="term" value="P:negative regulation of DNA recombination"/>
    <property type="evidence" value="ECO:0007669"/>
    <property type="project" value="InterPro"/>
</dbReference>
<keyword evidence="1 7" id="KW-0699">rRNA-binding</keyword>
<dbReference type="GO" id="GO:0016887">
    <property type="term" value="F:ATP hydrolysis activity"/>
    <property type="evidence" value="ECO:0007669"/>
    <property type="project" value="InterPro"/>
</dbReference>
<dbReference type="PROSITE" id="PS50828">
    <property type="entry name" value="SMR"/>
    <property type="match status" value="1"/>
</dbReference>
<keyword evidence="7" id="KW-0255">Endonuclease</keyword>
<dbReference type="SUPFAM" id="SSF52540">
    <property type="entry name" value="P-loop containing nucleoside triphosphate hydrolases"/>
    <property type="match status" value="1"/>
</dbReference>
<feature type="binding site" evidence="7">
    <location>
        <begin position="337"/>
        <end position="344"/>
    </location>
    <ligand>
        <name>ATP</name>
        <dbReference type="ChEBI" id="CHEBI:30616"/>
    </ligand>
</feature>
<dbReference type="GO" id="GO:0019843">
    <property type="term" value="F:rRNA binding"/>
    <property type="evidence" value="ECO:0007669"/>
    <property type="project" value="UniProtKB-UniRule"/>
</dbReference>
<sequence length="782" mass="88952">MVKNDTLDKLEFRKITEYISTYCQTESGKKKIRDLRPSTDRSHIVTEGNKIDYARNLLIKKDIPPLEYLPDLTDAIYRSRIEGVVLSSKEIREIYRLAQMSRKMVGYLKPEDQTDTPLDELRNALTVDKVFEKNIEKIFDENWDVKDDASPALKSIRSDIREKELSLQKTVNRLLKKLSEEYLVQEEYFTQRDGRIVLPVKAEHKRHVKGFIHSESSTGQTVYIEPAEILELNNDILSLKFAEKREIEKILLVITRQIAAKSQELLDAYNIITALDTLFARAKYALEIIGSIPTFDNGKPIELIDARHPILLKKLGFEATVPLNLKITDQKILVLTGPNAGGKTVALKTIGLLVLMAQSGIPIPCHPDSNLHIFEKVLVDIGDYQSIEDDLSTFSSHLTNIKSILENANESTLVLLDEVGTGTDPVEGAAIATGILISLRDKGALVVATTHHGSLKLIANQLDKFQNCSMEFDSEELKPTYRFNQGMPGSSYAFEIATRIGFDEKFIDLSKRYIDSDKTKIEEFLIDIEKKSHDLRNQIHNLELENLRLKSLANLYQDKINKLEKQKKEILEEAHQKANILLSDVNRKIENAIKNIRQSRADKEVIKKEKSEIETVKKKTLSYLEKSRTEESSSYKLNVGDYVSIKGTTSVGVLDEIDEDKDKALITIGSLKIKAKYSSLVPAKKSDFREYEKKKVITDYDHVKYRLDIRGMRSDEAEFEIIRFLDDSLMYGLERVEILHGKGTGALKQLAHSILKKYKGVKNYYFADIESGGDGITVVEFE</sequence>
<dbReference type="PANTHER" id="PTHR48466:SF2">
    <property type="entry name" value="OS10G0509000 PROTEIN"/>
    <property type="match status" value="1"/>
</dbReference>
<feature type="domain" description="Smr" evidence="9">
    <location>
        <begin position="707"/>
        <end position="782"/>
    </location>
</feature>
<comment type="subunit">
    <text evidence="7">Homodimer. Binds to stalled ribosomes, contacting rRNA.</text>
</comment>
<dbReference type="InterPro" id="IPR005747">
    <property type="entry name" value="MutS2"/>
</dbReference>
<dbReference type="SMART" id="SM00533">
    <property type="entry name" value="MUTSd"/>
    <property type="match status" value="1"/>
</dbReference>
<keyword evidence="3 7" id="KW-0378">Hydrolase</keyword>
<dbReference type="eggNOG" id="COG1193">
    <property type="taxonomic scope" value="Bacteria"/>
</dbReference>
<dbReference type="InterPro" id="IPR046893">
    <property type="entry name" value="MSSS"/>
</dbReference>
<dbReference type="Pfam" id="PF01713">
    <property type="entry name" value="Smr"/>
    <property type="match status" value="1"/>
</dbReference>
<dbReference type="GO" id="GO:0006298">
    <property type="term" value="P:mismatch repair"/>
    <property type="evidence" value="ECO:0007669"/>
    <property type="project" value="InterPro"/>
</dbReference>
<dbReference type="PIRSF" id="PIRSF005814">
    <property type="entry name" value="MutS_YshD"/>
    <property type="match status" value="1"/>
</dbReference>
<dbReference type="Proteomes" id="UP000009011">
    <property type="component" value="Chromosome"/>
</dbReference>
<dbReference type="KEGG" id="mro:MROS_2566"/>
<dbReference type="SMART" id="SM00463">
    <property type="entry name" value="SMR"/>
    <property type="match status" value="1"/>
</dbReference>
<dbReference type="Gene3D" id="3.40.50.300">
    <property type="entry name" value="P-loop containing nucleotide triphosphate hydrolases"/>
    <property type="match status" value="1"/>
</dbReference>
<evidence type="ECO:0000256" key="8">
    <source>
        <dbReference type="SAM" id="Coils"/>
    </source>
</evidence>
<dbReference type="EC" id="3.1.-.-" evidence="7"/>
<dbReference type="SUPFAM" id="SSF160443">
    <property type="entry name" value="SMR domain-like"/>
    <property type="match status" value="1"/>
</dbReference>
<evidence type="ECO:0000256" key="4">
    <source>
        <dbReference type="ARBA" id="ARBA00022840"/>
    </source>
</evidence>
<reference evidence="10 11" key="1">
    <citation type="journal article" date="2013" name="PLoS ONE">
        <title>Genomic analysis of Melioribacter roseus, facultatively anaerobic organotrophic bacterium representing a novel deep lineage within Bacteriodetes/Chlorobi group.</title>
        <authorList>
            <person name="Kadnikov V.V."/>
            <person name="Mardanov A.V."/>
            <person name="Podosokorskaya O.A."/>
            <person name="Gavrilov S.N."/>
            <person name="Kublanov I.V."/>
            <person name="Beletsky A.V."/>
            <person name="Bonch-Osmolovskaya E.A."/>
            <person name="Ravin N.V."/>
        </authorList>
    </citation>
    <scope>NUCLEOTIDE SEQUENCE [LARGE SCALE GENOMIC DNA]</scope>
    <source>
        <strain evidence="11">JCM 17771 / P3M-2</strain>
    </source>
</reference>
<dbReference type="EC" id="3.6.4.-" evidence="7"/>
<dbReference type="InterPro" id="IPR045076">
    <property type="entry name" value="MutS"/>
</dbReference>
<dbReference type="GO" id="GO:0140664">
    <property type="term" value="F:ATP-dependent DNA damage sensor activity"/>
    <property type="evidence" value="ECO:0007669"/>
    <property type="project" value="InterPro"/>
</dbReference>
<keyword evidence="4 7" id="KW-0067">ATP-binding</keyword>
<dbReference type="PANTHER" id="PTHR48466">
    <property type="entry name" value="OS10G0509000 PROTEIN-RELATED"/>
    <property type="match status" value="1"/>
</dbReference>
<evidence type="ECO:0000256" key="6">
    <source>
        <dbReference type="ARBA" id="ARBA00023125"/>
    </source>
</evidence>
<dbReference type="PATRIC" id="fig|1191523.3.peg.2701"/>
<comment type="function">
    <text evidence="7">Acts as a ribosome collision sensor, splitting the ribosome into its 2 subunits. Detects stalled/collided 70S ribosomes which it binds and splits by an ATP-hydrolysis driven conformational change. Acts upstream of the ribosome quality control system (RQC), a ribosome-associated complex that mediates the extraction of incompletely synthesized nascent chains from stalled ribosomes and their subsequent degradation. Probably generates substrates for RQC.</text>
</comment>
<keyword evidence="5 7" id="KW-0694">RNA-binding</keyword>
<dbReference type="EMBL" id="CP003557">
    <property type="protein sequence ID" value="AFN75796.1"/>
    <property type="molecule type" value="Genomic_DNA"/>
</dbReference>
<dbReference type="GO" id="GO:0004519">
    <property type="term" value="F:endonuclease activity"/>
    <property type="evidence" value="ECO:0007669"/>
    <property type="project" value="UniProtKB-UniRule"/>
</dbReference>
<comment type="similarity">
    <text evidence="7">Belongs to the DNA mismatch repair MutS family. MutS2 subfamily.</text>
</comment>
<dbReference type="Pfam" id="PF00488">
    <property type="entry name" value="MutS_V"/>
    <property type="match status" value="1"/>
</dbReference>
<dbReference type="NCBIfam" id="TIGR01069">
    <property type="entry name" value="mutS2"/>
    <property type="match status" value="1"/>
</dbReference>
<dbReference type="GO" id="GO:0030983">
    <property type="term" value="F:mismatched DNA binding"/>
    <property type="evidence" value="ECO:0007669"/>
    <property type="project" value="InterPro"/>
</dbReference>
<dbReference type="GO" id="GO:0043023">
    <property type="term" value="F:ribosomal large subunit binding"/>
    <property type="evidence" value="ECO:0007669"/>
    <property type="project" value="UniProtKB-UniRule"/>
</dbReference>
<dbReference type="SUPFAM" id="SSF48334">
    <property type="entry name" value="DNA repair protein MutS, domain III"/>
    <property type="match status" value="1"/>
</dbReference>